<accession>K1V3J4</accession>
<gene>
    <name evidence="1" type="ORF">LEA_03483</name>
</gene>
<reference evidence="1" key="1">
    <citation type="journal article" date="2013" name="Environ. Microbiol.">
        <title>Microbiota from the distal guts of lean and obese adolescents exhibit partial functional redundancy besides clear differences in community structure.</title>
        <authorList>
            <person name="Ferrer M."/>
            <person name="Ruiz A."/>
            <person name="Lanza F."/>
            <person name="Haange S.B."/>
            <person name="Oberbach A."/>
            <person name="Till H."/>
            <person name="Bargiela R."/>
            <person name="Campoy C."/>
            <person name="Segura M.T."/>
            <person name="Richter M."/>
            <person name="von Bergen M."/>
            <person name="Seifert J."/>
            <person name="Suarez A."/>
        </authorList>
    </citation>
    <scope>NUCLEOTIDE SEQUENCE</scope>
</reference>
<dbReference type="EMBL" id="AJWY01002310">
    <property type="protein sequence ID" value="EKC78441.1"/>
    <property type="molecule type" value="Genomic_DNA"/>
</dbReference>
<organism evidence="1">
    <name type="scientific">human gut metagenome</name>
    <dbReference type="NCBI Taxonomy" id="408170"/>
    <lineage>
        <taxon>unclassified sequences</taxon>
        <taxon>metagenomes</taxon>
        <taxon>organismal metagenomes</taxon>
    </lineage>
</organism>
<comment type="caution">
    <text evidence="1">The sequence shown here is derived from an EMBL/GenBank/DDBJ whole genome shotgun (WGS) entry which is preliminary data.</text>
</comment>
<evidence type="ECO:0000313" key="1">
    <source>
        <dbReference type="EMBL" id="EKC78441.1"/>
    </source>
</evidence>
<feature type="non-terminal residue" evidence="1">
    <location>
        <position position="1"/>
    </location>
</feature>
<sequence length="37" mass="4394">ADRVKAVFKSVHIFIYSDVEADVSVIRAKFNEWRKRL</sequence>
<dbReference type="AlphaFoldDB" id="K1V3J4"/>
<name>K1V3J4_9ZZZZ</name>
<protein>
    <submittedName>
        <fullName evidence="1">Uncharacterized protein</fullName>
    </submittedName>
</protein>
<proteinExistence type="predicted"/>